<organism evidence="4 5">
    <name type="scientific">Fusarium austroafricanum</name>
    <dbReference type="NCBI Taxonomy" id="2364996"/>
    <lineage>
        <taxon>Eukaryota</taxon>
        <taxon>Fungi</taxon>
        <taxon>Dikarya</taxon>
        <taxon>Ascomycota</taxon>
        <taxon>Pezizomycotina</taxon>
        <taxon>Sordariomycetes</taxon>
        <taxon>Hypocreomycetidae</taxon>
        <taxon>Hypocreales</taxon>
        <taxon>Nectriaceae</taxon>
        <taxon>Fusarium</taxon>
        <taxon>Fusarium concolor species complex</taxon>
    </lineage>
</organism>
<evidence type="ECO:0000259" key="3">
    <source>
        <dbReference type="Pfam" id="PF01557"/>
    </source>
</evidence>
<dbReference type="PANTHER" id="PTHR11820">
    <property type="entry name" value="ACYLPYRUVASE"/>
    <property type="match status" value="1"/>
</dbReference>
<dbReference type="GO" id="GO:0046872">
    <property type="term" value="F:metal ion binding"/>
    <property type="evidence" value="ECO:0007669"/>
    <property type="project" value="UniProtKB-KW"/>
</dbReference>
<feature type="domain" description="Fumarylacetoacetase-like C-terminal" evidence="3">
    <location>
        <begin position="2"/>
        <end position="46"/>
    </location>
</feature>
<dbReference type="Proteomes" id="UP000605986">
    <property type="component" value="Unassembled WGS sequence"/>
</dbReference>
<dbReference type="InterPro" id="IPR036663">
    <property type="entry name" value="Fumarylacetoacetase_C_sf"/>
</dbReference>
<reference evidence="4" key="1">
    <citation type="submission" date="2020-01" db="EMBL/GenBank/DDBJ databases">
        <title>Identification and distribution of gene clusters putatively required for synthesis of sphingolipid metabolism inhibitors in phylogenetically diverse species of the filamentous fungus Fusarium.</title>
        <authorList>
            <person name="Kim H.-S."/>
            <person name="Busman M."/>
            <person name="Brown D.W."/>
            <person name="Divon H."/>
            <person name="Uhlig S."/>
            <person name="Proctor R.H."/>
        </authorList>
    </citation>
    <scope>NUCLEOTIDE SEQUENCE</scope>
    <source>
        <strain evidence="4">NRRL 53441</strain>
    </source>
</reference>
<accession>A0A8H4N9B5</accession>
<gene>
    <name evidence="4" type="ORF">F53441_14560</name>
</gene>
<evidence type="ECO:0000256" key="1">
    <source>
        <dbReference type="ARBA" id="ARBA00010211"/>
    </source>
</evidence>
<proteinExistence type="inferred from homology"/>
<comment type="caution">
    <text evidence="4">The sequence shown here is derived from an EMBL/GenBank/DDBJ whole genome shotgun (WGS) entry which is preliminary data.</text>
</comment>
<dbReference type="OrthoDB" id="194468at2759"/>
<keyword evidence="2" id="KW-0479">Metal-binding</keyword>
<evidence type="ECO:0000313" key="5">
    <source>
        <dbReference type="Proteomes" id="UP000605986"/>
    </source>
</evidence>
<evidence type="ECO:0000256" key="2">
    <source>
        <dbReference type="ARBA" id="ARBA00022723"/>
    </source>
</evidence>
<dbReference type="EMBL" id="JAADJG010001440">
    <property type="protein sequence ID" value="KAF4416179.1"/>
    <property type="molecule type" value="Genomic_DNA"/>
</dbReference>
<name>A0A8H4N9B5_9HYPO</name>
<evidence type="ECO:0000313" key="4">
    <source>
        <dbReference type="EMBL" id="KAF4416179.1"/>
    </source>
</evidence>
<dbReference type="InterPro" id="IPR011234">
    <property type="entry name" value="Fumarylacetoacetase-like_C"/>
</dbReference>
<dbReference type="AlphaFoldDB" id="A0A8H4N9B5"/>
<keyword evidence="5" id="KW-1185">Reference proteome</keyword>
<dbReference type="GO" id="GO:0018773">
    <property type="term" value="F:acetylpyruvate hydrolase activity"/>
    <property type="evidence" value="ECO:0007669"/>
    <property type="project" value="TreeGrafter"/>
</dbReference>
<dbReference type="Gene3D" id="3.90.850.10">
    <property type="entry name" value="Fumarylacetoacetase-like, C-terminal domain"/>
    <property type="match status" value="1"/>
</dbReference>
<dbReference type="PANTHER" id="PTHR11820:SF7">
    <property type="entry name" value="ACYLPYRUVASE FAHD1, MITOCHONDRIAL"/>
    <property type="match status" value="1"/>
</dbReference>
<comment type="similarity">
    <text evidence="1">Belongs to the FAH family.</text>
</comment>
<dbReference type="Pfam" id="PF01557">
    <property type="entry name" value="FAA_hydrolase"/>
    <property type="match status" value="1"/>
</dbReference>
<sequence length="115" mass="12163">MLQPGDAIATGTPAGLGIGKNPPVFLEPGDEIPDSVTGLGTLPNRIGTTDTLNATVQRVFSSSLFHITNSAKSFGSGIRLTDFNGKKLNYRKQGSGSNQIVFVHDLGGTLDYWAR</sequence>
<protein>
    <recommendedName>
        <fullName evidence="3">Fumarylacetoacetase-like C-terminal domain-containing protein</fullName>
    </recommendedName>
</protein>
<dbReference type="SUPFAM" id="SSF56529">
    <property type="entry name" value="FAH"/>
    <property type="match status" value="1"/>
</dbReference>